<evidence type="ECO:0000256" key="1">
    <source>
        <dbReference type="ARBA" id="ARBA00022516"/>
    </source>
</evidence>
<evidence type="ECO:0000313" key="11">
    <source>
        <dbReference type="Proteomes" id="UP000034445"/>
    </source>
</evidence>
<keyword evidence="3 8" id="KW-0479">Metal-binding</keyword>
<comment type="similarity">
    <text evidence="8">Belongs to the P-Pant transferase superfamily. AcpS family.</text>
</comment>
<proteinExistence type="inferred from homology"/>
<protein>
    <recommendedName>
        <fullName evidence="8">Holo-[acyl-carrier-protein] synthase</fullName>
        <shortName evidence="8">Holo-ACP synthase</shortName>
        <ecNumber evidence="8">2.7.8.7</ecNumber>
    </recommendedName>
    <alternativeName>
        <fullName evidence="8">4'-phosphopantetheinyl transferase AcpS</fullName>
    </alternativeName>
</protein>
<comment type="caution">
    <text evidence="10">The sequence shown here is derived from an EMBL/GenBank/DDBJ whole genome shotgun (WGS) entry which is preliminary data.</text>
</comment>
<keyword evidence="6 8" id="KW-0443">Lipid metabolism</keyword>
<dbReference type="EMBL" id="LCRF01000014">
    <property type="protein sequence ID" value="KKW31441.1"/>
    <property type="molecule type" value="Genomic_DNA"/>
</dbReference>
<dbReference type="GO" id="GO:0000287">
    <property type="term" value="F:magnesium ion binding"/>
    <property type="evidence" value="ECO:0007669"/>
    <property type="project" value="UniProtKB-UniRule"/>
</dbReference>
<dbReference type="InterPro" id="IPR008278">
    <property type="entry name" value="4-PPantetheinyl_Trfase_dom"/>
</dbReference>
<dbReference type="InterPro" id="IPR002582">
    <property type="entry name" value="ACPS"/>
</dbReference>
<comment type="catalytic activity">
    <reaction evidence="8">
        <text>apo-[ACP] + CoA = holo-[ACP] + adenosine 3',5'-bisphosphate + H(+)</text>
        <dbReference type="Rhea" id="RHEA:12068"/>
        <dbReference type="Rhea" id="RHEA-COMP:9685"/>
        <dbReference type="Rhea" id="RHEA-COMP:9690"/>
        <dbReference type="ChEBI" id="CHEBI:15378"/>
        <dbReference type="ChEBI" id="CHEBI:29999"/>
        <dbReference type="ChEBI" id="CHEBI:57287"/>
        <dbReference type="ChEBI" id="CHEBI:58343"/>
        <dbReference type="ChEBI" id="CHEBI:64479"/>
        <dbReference type="EC" id="2.7.8.7"/>
    </reaction>
</comment>
<sequence>MGKIAAPLGIGVDIEEIKRFRGKKLPRDERFLKTIFTPRELTYCFGKSDPGSHLAARFAAKEAAWKALTAAKKLNSHLAPFLRDVEILNETNGVPRMTFFSPKLRMRSASVSLAHSRTYAIAIVCVS</sequence>
<dbReference type="InterPro" id="IPR004568">
    <property type="entry name" value="Ppantetheine-prot_Trfase_dom"/>
</dbReference>
<comment type="cofactor">
    <cofactor evidence="8">
        <name>Mg(2+)</name>
        <dbReference type="ChEBI" id="CHEBI:18420"/>
    </cofactor>
</comment>
<reference evidence="10 11" key="1">
    <citation type="journal article" date="2015" name="Nature">
        <title>rRNA introns, odd ribosomes, and small enigmatic genomes across a large radiation of phyla.</title>
        <authorList>
            <person name="Brown C.T."/>
            <person name="Hug L.A."/>
            <person name="Thomas B.C."/>
            <person name="Sharon I."/>
            <person name="Castelle C.J."/>
            <person name="Singh A."/>
            <person name="Wilkins M.J."/>
            <person name="Williams K.H."/>
            <person name="Banfield J.F."/>
        </authorList>
    </citation>
    <scope>NUCLEOTIDE SEQUENCE [LARGE SCALE GENOMIC DNA]</scope>
</reference>
<evidence type="ECO:0000259" key="9">
    <source>
        <dbReference type="Pfam" id="PF01648"/>
    </source>
</evidence>
<evidence type="ECO:0000256" key="5">
    <source>
        <dbReference type="ARBA" id="ARBA00022842"/>
    </source>
</evidence>
<keyword evidence="1 8" id="KW-0444">Lipid biosynthesis</keyword>
<evidence type="ECO:0000256" key="7">
    <source>
        <dbReference type="ARBA" id="ARBA00023160"/>
    </source>
</evidence>
<gene>
    <name evidence="8" type="primary">acpS</name>
    <name evidence="10" type="ORF">UY74_C0014G0021</name>
</gene>
<feature type="binding site" evidence="8">
    <location>
        <position position="13"/>
    </location>
    <ligand>
        <name>Mg(2+)</name>
        <dbReference type="ChEBI" id="CHEBI:18420"/>
    </ligand>
</feature>
<comment type="subcellular location">
    <subcellularLocation>
        <location evidence="8">Cytoplasm</location>
    </subcellularLocation>
</comment>
<evidence type="ECO:0000313" key="10">
    <source>
        <dbReference type="EMBL" id="KKW31441.1"/>
    </source>
</evidence>
<dbReference type="NCBIfam" id="TIGR00556">
    <property type="entry name" value="pantethn_trn"/>
    <property type="match status" value="1"/>
</dbReference>
<dbReference type="Gene3D" id="3.90.470.20">
    <property type="entry name" value="4'-phosphopantetheinyl transferase domain"/>
    <property type="match status" value="1"/>
</dbReference>
<keyword evidence="4 8" id="KW-0276">Fatty acid metabolism</keyword>
<feature type="domain" description="4'-phosphopantetheinyl transferase" evidence="9">
    <location>
        <begin position="9"/>
        <end position="124"/>
    </location>
</feature>
<dbReference type="GO" id="GO:0006633">
    <property type="term" value="P:fatty acid biosynthetic process"/>
    <property type="evidence" value="ECO:0007669"/>
    <property type="project" value="UniProtKB-UniRule"/>
</dbReference>
<dbReference type="AlphaFoldDB" id="A0A0G1XKI8"/>
<dbReference type="HAMAP" id="MF_00101">
    <property type="entry name" value="AcpS"/>
    <property type="match status" value="1"/>
</dbReference>
<name>A0A0G1XKI8_9BACT</name>
<evidence type="ECO:0000256" key="8">
    <source>
        <dbReference type="HAMAP-Rule" id="MF_00101"/>
    </source>
</evidence>
<dbReference type="SUPFAM" id="SSF56214">
    <property type="entry name" value="4'-phosphopantetheinyl transferase"/>
    <property type="match status" value="1"/>
</dbReference>
<dbReference type="Pfam" id="PF01648">
    <property type="entry name" value="ACPS"/>
    <property type="match status" value="1"/>
</dbReference>
<dbReference type="EC" id="2.7.8.7" evidence="8"/>
<dbReference type="Proteomes" id="UP000034445">
    <property type="component" value="Unassembled WGS sequence"/>
</dbReference>
<organism evidence="10 11">
    <name type="scientific">Candidatus Kaiserbacteria bacterium GW2011_GWC2_52_8b</name>
    <dbReference type="NCBI Taxonomy" id="1618676"/>
    <lineage>
        <taxon>Bacteria</taxon>
        <taxon>Candidatus Kaiseribacteriota</taxon>
    </lineage>
</organism>
<keyword evidence="8" id="KW-0963">Cytoplasm</keyword>
<dbReference type="GO" id="GO:0008897">
    <property type="term" value="F:holo-[acyl-carrier-protein] synthase activity"/>
    <property type="evidence" value="ECO:0007669"/>
    <property type="project" value="UniProtKB-UniRule"/>
</dbReference>
<keyword evidence="5 8" id="KW-0460">Magnesium</keyword>
<keyword evidence="2 8" id="KW-0808">Transferase</keyword>
<dbReference type="PATRIC" id="fig|1618676.3.peg.355"/>
<evidence type="ECO:0000256" key="6">
    <source>
        <dbReference type="ARBA" id="ARBA00023098"/>
    </source>
</evidence>
<feature type="binding site" evidence="8">
    <location>
        <position position="62"/>
    </location>
    <ligand>
        <name>Mg(2+)</name>
        <dbReference type="ChEBI" id="CHEBI:18420"/>
    </ligand>
</feature>
<dbReference type="InterPro" id="IPR037143">
    <property type="entry name" value="4-PPantetheinyl_Trfase_dom_sf"/>
</dbReference>
<accession>A0A0G1XKI8</accession>
<dbReference type="NCBIfam" id="TIGR00516">
    <property type="entry name" value="acpS"/>
    <property type="match status" value="1"/>
</dbReference>
<evidence type="ECO:0000256" key="2">
    <source>
        <dbReference type="ARBA" id="ARBA00022679"/>
    </source>
</evidence>
<evidence type="ECO:0000256" key="4">
    <source>
        <dbReference type="ARBA" id="ARBA00022832"/>
    </source>
</evidence>
<keyword evidence="7 8" id="KW-0275">Fatty acid biosynthesis</keyword>
<dbReference type="GO" id="GO:0005737">
    <property type="term" value="C:cytoplasm"/>
    <property type="evidence" value="ECO:0007669"/>
    <property type="project" value="UniProtKB-SubCell"/>
</dbReference>
<evidence type="ECO:0000256" key="3">
    <source>
        <dbReference type="ARBA" id="ARBA00022723"/>
    </source>
</evidence>
<comment type="function">
    <text evidence="8">Transfers the 4'-phosphopantetheine moiety from coenzyme A to a Ser of acyl-carrier-protein.</text>
</comment>